<reference evidence="1" key="1">
    <citation type="submission" date="2022-10" db="EMBL/GenBank/DDBJ databases">
        <title>Streptomyces beihaiensis sp. nov., a chitin degrading actinobacterium, isolated from shrimp pond soil.</title>
        <authorList>
            <person name="Xie J."/>
            <person name="Shen N."/>
        </authorList>
    </citation>
    <scope>NUCLEOTIDE SEQUENCE</scope>
    <source>
        <strain evidence="1">GXMU-J5</strain>
    </source>
</reference>
<protein>
    <submittedName>
        <fullName evidence="1">Uncharacterized protein</fullName>
    </submittedName>
</protein>
<organism evidence="1 2">
    <name type="scientific">Streptomyces beihaiensis</name>
    <dbReference type="NCBI Taxonomy" id="2984495"/>
    <lineage>
        <taxon>Bacteria</taxon>
        <taxon>Bacillati</taxon>
        <taxon>Actinomycetota</taxon>
        <taxon>Actinomycetes</taxon>
        <taxon>Kitasatosporales</taxon>
        <taxon>Streptomycetaceae</taxon>
        <taxon>Streptomyces</taxon>
    </lineage>
</organism>
<accession>A0ABT3TMI8</accession>
<keyword evidence="2" id="KW-1185">Reference proteome</keyword>
<dbReference type="EMBL" id="JAPHNL010000001">
    <property type="protein sequence ID" value="MCX3058236.1"/>
    <property type="molecule type" value="Genomic_DNA"/>
</dbReference>
<proteinExistence type="predicted"/>
<dbReference type="RefSeq" id="WP_266595079.1">
    <property type="nucleotide sequence ID" value="NZ_JAPHNL010000001.1"/>
</dbReference>
<sequence>MGDRRGGSPVRWLFEPAQGTVVEMLGRLVQPQPQPQPQPQARAWARAVQSAFHVCVGVIATEQL</sequence>
<gene>
    <name evidence="1" type="ORF">OFY01_00300</name>
</gene>
<evidence type="ECO:0000313" key="2">
    <source>
        <dbReference type="Proteomes" id="UP001163064"/>
    </source>
</evidence>
<evidence type="ECO:0000313" key="1">
    <source>
        <dbReference type="EMBL" id="MCX3058236.1"/>
    </source>
</evidence>
<name>A0ABT3TMI8_9ACTN</name>
<comment type="caution">
    <text evidence="1">The sequence shown here is derived from an EMBL/GenBank/DDBJ whole genome shotgun (WGS) entry which is preliminary data.</text>
</comment>
<dbReference type="Proteomes" id="UP001163064">
    <property type="component" value="Unassembled WGS sequence"/>
</dbReference>